<dbReference type="EMBL" id="JBHSTP010000001">
    <property type="protein sequence ID" value="MFC6355380.1"/>
    <property type="molecule type" value="Genomic_DNA"/>
</dbReference>
<sequence length="387" mass="42055">MRVIGVVAAGLAGLVLVLVALATLVTALFARAVVIPPRKRSEDTEVHVVDLAAGTVVLGASADACLPGDYSFWFTGDSGHARLGEIVTSTPDTVTRRILAVDFGDFVSARRGRFGGWFYLGPWELELPFENVTIDSPVGPAPAWWVPAGVADERWVIQVHGRAVRRQECLRAVPVFHAAGYHSLLVSYRNDGEAPESDDGRYGLGDTEWLDVEAGIRFALDRGARHIVLMGWSMGGAIVMQLVARSELRDVVRGIVLDSPAVDWVDILDFQGAGYGLPSLMRQAVIRTIGEPWGRVATGLAEPIDFARLDVVANAAALQRPILLMHSDDDGYVPADGSRALAEARPDIVTFEEFTVARHTKLWNYDPERWNGAIASWLELLAGRGAR</sequence>
<dbReference type="Gene3D" id="3.40.50.1820">
    <property type="entry name" value="alpha/beta hydrolase"/>
    <property type="match status" value="1"/>
</dbReference>
<dbReference type="PANTHER" id="PTHR43358">
    <property type="entry name" value="ALPHA/BETA-HYDROLASE"/>
    <property type="match status" value="1"/>
</dbReference>
<dbReference type="RefSeq" id="WP_386728126.1">
    <property type="nucleotide sequence ID" value="NZ_JBHSTP010000001.1"/>
</dbReference>
<dbReference type="GO" id="GO:0016787">
    <property type="term" value="F:hydrolase activity"/>
    <property type="evidence" value="ECO:0007669"/>
    <property type="project" value="UniProtKB-KW"/>
</dbReference>
<proteinExistence type="predicted"/>
<comment type="caution">
    <text evidence="2">The sequence shown here is derived from an EMBL/GenBank/DDBJ whole genome shotgun (WGS) entry which is preliminary data.</text>
</comment>
<feature type="domain" description="AB hydrolase-1" evidence="1">
    <location>
        <begin position="172"/>
        <end position="370"/>
    </location>
</feature>
<dbReference type="InterPro" id="IPR029058">
    <property type="entry name" value="AB_hydrolase_fold"/>
</dbReference>
<evidence type="ECO:0000313" key="3">
    <source>
        <dbReference type="Proteomes" id="UP001596306"/>
    </source>
</evidence>
<accession>A0ABW1VE48</accession>
<evidence type="ECO:0000313" key="2">
    <source>
        <dbReference type="EMBL" id="MFC6355380.1"/>
    </source>
</evidence>
<dbReference type="Pfam" id="PF12697">
    <property type="entry name" value="Abhydrolase_6"/>
    <property type="match status" value="1"/>
</dbReference>
<dbReference type="PANTHER" id="PTHR43358:SF4">
    <property type="entry name" value="ALPHA_BETA HYDROLASE FOLD-1 DOMAIN-CONTAINING PROTEIN"/>
    <property type="match status" value="1"/>
</dbReference>
<gene>
    <name evidence="2" type="ORF">ACFQB0_04570</name>
</gene>
<dbReference type="InterPro" id="IPR052920">
    <property type="entry name" value="DNA-binding_regulatory"/>
</dbReference>
<dbReference type="InterPro" id="IPR000073">
    <property type="entry name" value="AB_hydrolase_1"/>
</dbReference>
<evidence type="ECO:0000259" key="1">
    <source>
        <dbReference type="Pfam" id="PF12697"/>
    </source>
</evidence>
<keyword evidence="3" id="KW-1185">Reference proteome</keyword>
<organism evidence="2 3">
    <name type="scientific">Luethyella okanaganae</name>
    <dbReference type="NCBI Taxonomy" id="69372"/>
    <lineage>
        <taxon>Bacteria</taxon>
        <taxon>Bacillati</taxon>
        <taxon>Actinomycetota</taxon>
        <taxon>Actinomycetes</taxon>
        <taxon>Micrococcales</taxon>
        <taxon>Microbacteriaceae</taxon>
        <taxon>Luethyella</taxon>
    </lineage>
</organism>
<reference evidence="3" key="1">
    <citation type="journal article" date="2019" name="Int. J. Syst. Evol. Microbiol.">
        <title>The Global Catalogue of Microorganisms (GCM) 10K type strain sequencing project: providing services to taxonomists for standard genome sequencing and annotation.</title>
        <authorList>
            <consortium name="The Broad Institute Genomics Platform"/>
            <consortium name="The Broad Institute Genome Sequencing Center for Infectious Disease"/>
            <person name="Wu L."/>
            <person name="Ma J."/>
        </authorList>
    </citation>
    <scope>NUCLEOTIDE SEQUENCE [LARGE SCALE GENOMIC DNA]</scope>
    <source>
        <strain evidence="3">CCUG 43304</strain>
    </source>
</reference>
<dbReference type="EC" id="3.4.-.-" evidence="2"/>
<name>A0ABW1VE48_9MICO</name>
<protein>
    <submittedName>
        <fullName evidence="2">Alpha/beta hydrolase family protein</fullName>
        <ecNumber evidence="2">3.4.-.-</ecNumber>
    </submittedName>
</protein>
<keyword evidence="2" id="KW-0378">Hydrolase</keyword>
<dbReference type="SUPFAM" id="SSF53474">
    <property type="entry name" value="alpha/beta-Hydrolases"/>
    <property type="match status" value="1"/>
</dbReference>
<dbReference type="Proteomes" id="UP001596306">
    <property type="component" value="Unassembled WGS sequence"/>
</dbReference>